<proteinExistence type="predicted"/>
<evidence type="ECO:0000313" key="3">
    <source>
        <dbReference type="Proteomes" id="UP000193431"/>
    </source>
</evidence>
<evidence type="ECO:0000313" key="2">
    <source>
        <dbReference type="EMBL" id="ARN78196.1"/>
    </source>
</evidence>
<dbReference type="OrthoDB" id="1144773at2"/>
<sequence>MKFNSYVLLGVLTLLITLAGCEEYEEIGEVPTRETHVHAETVSFSELQNQTQIRTQLHNISLNQSVNNDLSAKSNMSGMTIDTTQIKVITYAQTHTYTFRLKRDVPFYYIENIVLHYNLDTQQYDEYLIQYDVSAEDYVKIDQGLYHETDPNVLITRLQNGTFADLQKSGCEPQCTTVMVPCTGGGHEVGENCCVIRGDCPNTKPPVVGAYVYQSCQTVCGGNTDEDEDLDDGTPNNGGGAPPPADEDVLTNPNNYPPCIDEGNNVNAISTDGCYELEINDQIPDPIEQELNDLIKKDTTFVKVKDIINQLRTKTSETVEYSMSFYKSFVDTSYVTKPRTPAIERGPSLTRSYIYTGRFDFGSIHTHPVGTHAMFSFRDIFTLHETHNTLGPDFKDDAVIMIVSASGDVYALKVTDITKLNNELNAALNTVNGINRDTKIDNLTIALGRDYDNNMSDLKGVFTSKFKNFGISLYKANDINLSGWTKIN</sequence>
<evidence type="ECO:0000256" key="1">
    <source>
        <dbReference type="SAM" id="MobiDB-lite"/>
    </source>
</evidence>
<keyword evidence="3" id="KW-1185">Reference proteome</keyword>
<name>A0A1W6ML21_9FLAO</name>
<protein>
    <submittedName>
        <fullName evidence="2">Uncharacterized protein</fullName>
    </submittedName>
</protein>
<feature type="region of interest" description="Disordered" evidence="1">
    <location>
        <begin position="224"/>
        <end position="255"/>
    </location>
</feature>
<dbReference type="AlphaFoldDB" id="A0A1W6ML21"/>
<dbReference type="Proteomes" id="UP000193431">
    <property type="component" value="Chromosome"/>
</dbReference>
<accession>A0A1W6ML21</accession>
<reference evidence="2 3" key="1">
    <citation type="submission" date="2016-11" db="EMBL/GenBank/DDBJ databases">
        <title>Trade-off between light-utilization and light-protection in marine flavobacteria.</title>
        <authorList>
            <person name="Kumagai Y."/>
        </authorList>
    </citation>
    <scope>NUCLEOTIDE SEQUENCE [LARGE SCALE GENOMIC DNA]</scope>
    <source>
        <strain evidence="2 3">JCM 13191</strain>
    </source>
</reference>
<dbReference type="PROSITE" id="PS51257">
    <property type="entry name" value="PROKAR_LIPOPROTEIN"/>
    <property type="match status" value="1"/>
</dbReference>
<dbReference type="RefSeq" id="WP_085766996.1">
    <property type="nucleotide sequence ID" value="NZ_CP019344.1"/>
</dbReference>
<gene>
    <name evidence="2" type="ORF">BST97_09435</name>
</gene>
<organism evidence="2 3">
    <name type="scientific">Nonlabens spongiae</name>
    <dbReference type="NCBI Taxonomy" id="331648"/>
    <lineage>
        <taxon>Bacteria</taxon>
        <taxon>Pseudomonadati</taxon>
        <taxon>Bacteroidota</taxon>
        <taxon>Flavobacteriia</taxon>
        <taxon>Flavobacteriales</taxon>
        <taxon>Flavobacteriaceae</taxon>
        <taxon>Nonlabens</taxon>
    </lineage>
</organism>
<dbReference type="STRING" id="331648.BST97_09435"/>
<dbReference type="EMBL" id="CP019344">
    <property type="protein sequence ID" value="ARN78196.1"/>
    <property type="molecule type" value="Genomic_DNA"/>
</dbReference>